<dbReference type="GO" id="GO:0001666">
    <property type="term" value="P:response to hypoxia"/>
    <property type="evidence" value="ECO:0007669"/>
    <property type="project" value="TreeGrafter"/>
</dbReference>
<sequence>MPLSADTPAPRPGRYDFWARTWTAYERRHPTTPPVIAQAFLCSGIAPSRTRLREMARLSALLLPELAPEGAETDEVLDRHVFEERAERGSGEAGLRAVLGRLAVAPLPATGADLWLVTGYAPGAFALVPRVRHALLDGVGSSAVTSLVGRMLGGSARPPESAPAPGVPAAGDDRGTASVWGVCRAALVLADVALGVPPAARLARVPDRAPGAPVLHRWTFVRTAPLRPLLSASGASVNDVLLACLAGALRSWARERGDRVPRGVRAMVPVTLREDADRPADGNRFVGARVLLPLREPDPLRRLAAVATRTRTVRRRSARPDVEALLRRCPDALAAWTSWRGLRPRVGSLVASNVPGPPGGLGAPGFRVDHVVPMLFLPSGHPFSVAFMDYGGEVCVGFTTCPEVGGLDRLPGWFDAAARELCEAAAPGGPVR</sequence>
<dbReference type="PATRIC" id="fig|1223523.3.peg.6081"/>
<evidence type="ECO:0000259" key="1">
    <source>
        <dbReference type="Pfam" id="PF06974"/>
    </source>
</evidence>
<name>M2ZVJ8_STRM1</name>
<reference evidence="2 3" key="1">
    <citation type="journal article" date="2013" name="Genome Announc.">
        <title>Whole-Genome Shotgun Assembly and Analysis of the Genome of Streptomyces mobaraensis DSM 40847, a Strain for Industrial Production of Microbial Transglutaminase.</title>
        <authorList>
            <person name="Yang H."/>
            <person name="He T."/>
            <person name="Wu W."/>
            <person name="Zhu W."/>
            <person name="Lu B."/>
            <person name="Sun W."/>
        </authorList>
    </citation>
    <scope>NUCLEOTIDE SEQUENCE [LARGE SCALE GENOMIC DNA]</scope>
    <source>
        <strain evidence="2 3">DSM 40847</strain>
    </source>
</reference>
<comment type="caution">
    <text evidence="2">The sequence shown here is derived from an EMBL/GenBank/DDBJ whole genome shotgun (WGS) entry which is preliminary data.</text>
</comment>
<dbReference type="GO" id="GO:0019432">
    <property type="term" value="P:triglyceride biosynthetic process"/>
    <property type="evidence" value="ECO:0007669"/>
    <property type="project" value="TreeGrafter"/>
</dbReference>
<dbReference type="GO" id="GO:0071731">
    <property type="term" value="P:response to nitric oxide"/>
    <property type="evidence" value="ECO:0007669"/>
    <property type="project" value="TreeGrafter"/>
</dbReference>
<evidence type="ECO:0000313" key="2">
    <source>
        <dbReference type="EMBL" id="EME96748.1"/>
    </source>
</evidence>
<evidence type="ECO:0000313" key="3">
    <source>
        <dbReference type="Proteomes" id="UP000011740"/>
    </source>
</evidence>
<dbReference type="PANTHER" id="PTHR31650">
    <property type="entry name" value="O-ACYLTRANSFERASE (WSD1-LIKE) FAMILY PROTEIN"/>
    <property type="match status" value="1"/>
</dbReference>
<dbReference type="InterPro" id="IPR009721">
    <property type="entry name" value="O-acyltransferase_WSD1_C"/>
</dbReference>
<accession>M2ZVJ8</accession>
<dbReference type="InterPro" id="IPR045034">
    <property type="entry name" value="O-acyltransferase_WSD1-like"/>
</dbReference>
<dbReference type="GO" id="GO:0008374">
    <property type="term" value="F:O-acyltransferase activity"/>
    <property type="evidence" value="ECO:0007669"/>
    <property type="project" value="InterPro"/>
</dbReference>
<dbReference type="PANTHER" id="PTHR31650:SF1">
    <property type="entry name" value="WAX ESTER SYNTHASE_DIACYLGLYCEROL ACYLTRANSFERASE 4-RELATED"/>
    <property type="match status" value="1"/>
</dbReference>
<dbReference type="eggNOG" id="COG1020">
    <property type="taxonomic scope" value="Bacteria"/>
</dbReference>
<dbReference type="Proteomes" id="UP000011740">
    <property type="component" value="Unassembled WGS sequence"/>
</dbReference>
<keyword evidence="2" id="KW-0012">Acyltransferase</keyword>
<dbReference type="RefSeq" id="WP_004954606.1">
    <property type="nucleotide sequence ID" value="NZ_AORZ01000177.1"/>
</dbReference>
<dbReference type="Pfam" id="PF06974">
    <property type="entry name" value="WS_DGAT_C"/>
    <property type="match status" value="1"/>
</dbReference>
<dbReference type="GO" id="GO:0051701">
    <property type="term" value="P:biological process involved in interaction with host"/>
    <property type="evidence" value="ECO:0007669"/>
    <property type="project" value="TreeGrafter"/>
</dbReference>
<keyword evidence="2" id="KW-0808">Transferase</keyword>
<dbReference type="EMBL" id="AORZ01000177">
    <property type="protein sequence ID" value="EME96748.1"/>
    <property type="molecule type" value="Genomic_DNA"/>
</dbReference>
<feature type="domain" description="O-acyltransferase WSD1 C-terminal" evidence="1">
    <location>
        <begin position="282"/>
        <end position="404"/>
    </location>
</feature>
<dbReference type="AlphaFoldDB" id="M2ZVJ8"/>
<proteinExistence type="predicted"/>
<protein>
    <submittedName>
        <fullName evidence="2">Diacylglycerol O-acyltransferase</fullName>
    </submittedName>
</protein>
<gene>
    <name evidence="2" type="ORF">H340_29946</name>
</gene>
<dbReference type="STRING" id="1223523.H340_29946"/>
<organism evidence="2 3">
    <name type="scientific">Streptomyces mobaraensis (strain ATCC 29032 / DSM 40847 / JCM 4168 / NBRC 13819 / NCIMB 11159 / IPCR 16-22)</name>
    <dbReference type="NCBI Taxonomy" id="1223523"/>
    <lineage>
        <taxon>Bacteria</taxon>
        <taxon>Bacillati</taxon>
        <taxon>Actinomycetota</taxon>
        <taxon>Actinomycetes</taxon>
        <taxon>Kitasatosporales</taxon>
        <taxon>Streptomycetaceae</taxon>
        <taxon>Streptomyces</taxon>
    </lineage>
</organism>
<dbReference type="GO" id="GO:0005886">
    <property type="term" value="C:plasma membrane"/>
    <property type="evidence" value="ECO:0007669"/>
    <property type="project" value="TreeGrafter"/>
</dbReference>
<dbReference type="SUPFAM" id="SSF52777">
    <property type="entry name" value="CoA-dependent acyltransferases"/>
    <property type="match status" value="1"/>
</dbReference>